<dbReference type="InterPro" id="IPR052744">
    <property type="entry name" value="GPAT/DAPAT"/>
</dbReference>
<feature type="domain" description="Phospholipid/glycerol acyltransferase" evidence="2">
    <location>
        <begin position="53"/>
        <end position="182"/>
    </location>
</feature>
<gene>
    <name evidence="3" type="primary">ABSGL_04313.1 scaffold 5390</name>
</gene>
<evidence type="ECO:0000259" key="2">
    <source>
        <dbReference type="SMART" id="SM00563"/>
    </source>
</evidence>
<sequence>MENSLEQPIMSSKRMGEGKCYKVLQYLARIAIWSYFRHLKVMSRKPIPLNGPLVVAANHTNMVLDPAMLIATFPHARPCHFWALARFFKVPLVGQLLLAAGVLPVDTKTHSNAKLFEHTLDCLGKGGVIALFPEGTSYTQPKHLPFKDGLSWATFEYLTQQTSNQSSEDTQLPIIPVGITYTTKNKWRSDVVIEYGEPVIVGPSDLSSYQKDPKAAVKQLTQRIAEGVEKGTVNAPDWDTANAAFEARFILYGDARSIQLEHYVRVSQSLIDLFSPDELDISKLDNDKNQLIKERRELKTQLILCANILKRMKLSALDIRMYEKNEITQTQACFRLFSATLTLVIQLPLFLPGLIINSPLYILGKCIDHFEVYTESVAQDKVVFALTLSIPIYGALFVFLWKYLGYSLAGLALSMVLVPLFAWYHITLVDKRYDMAKEVVASARIFFAVTGLDQERRELEEAVKLRRWCFNRVKSLLMQLDRAGNPQAHFLVEYGQDLSPPLFGDDDTPTSL</sequence>
<name>A0A168ML88_ABSGL</name>
<keyword evidence="4" id="KW-1185">Reference proteome</keyword>
<dbReference type="PANTHER" id="PTHR31605:SF0">
    <property type="entry name" value="GLYCEROL-3-PHOSPHATE O-ACYLTRANSFERASE 1"/>
    <property type="match status" value="1"/>
</dbReference>
<dbReference type="InParanoid" id="A0A168ML88"/>
<dbReference type="SUPFAM" id="SSF69593">
    <property type="entry name" value="Glycerol-3-phosphate (1)-acyltransferase"/>
    <property type="match status" value="1"/>
</dbReference>
<dbReference type="Pfam" id="PF01553">
    <property type="entry name" value="Acyltransferase"/>
    <property type="match status" value="1"/>
</dbReference>
<dbReference type="PANTHER" id="PTHR31605">
    <property type="entry name" value="GLYCEROL-3-PHOSPHATE O-ACYLTRANSFERASE 1"/>
    <property type="match status" value="1"/>
</dbReference>
<dbReference type="OMA" id="WTHSREA"/>
<feature type="transmembrane region" description="Helical" evidence="1">
    <location>
        <begin position="407"/>
        <end position="426"/>
    </location>
</feature>
<protein>
    <recommendedName>
        <fullName evidence="2">Phospholipid/glycerol acyltransferase domain-containing protein</fullName>
    </recommendedName>
</protein>
<reference evidence="3" key="1">
    <citation type="submission" date="2016-04" db="EMBL/GenBank/DDBJ databases">
        <authorList>
            <person name="Evans L.H."/>
            <person name="Alamgir A."/>
            <person name="Owens N."/>
            <person name="Weber N.D."/>
            <person name="Virtaneva K."/>
            <person name="Barbian K."/>
            <person name="Babar A."/>
            <person name="Rosenke K."/>
        </authorList>
    </citation>
    <scope>NUCLEOTIDE SEQUENCE [LARGE SCALE GENOMIC DNA]</scope>
    <source>
        <strain evidence="3">CBS 101.48</strain>
    </source>
</reference>
<accession>A0A168ML88</accession>
<dbReference type="OrthoDB" id="1044435at2759"/>
<dbReference type="GO" id="GO:0008654">
    <property type="term" value="P:phospholipid biosynthetic process"/>
    <property type="evidence" value="ECO:0007669"/>
    <property type="project" value="TreeGrafter"/>
</dbReference>
<evidence type="ECO:0000313" key="3">
    <source>
        <dbReference type="EMBL" id="SAL98749.1"/>
    </source>
</evidence>
<keyword evidence="1" id="KW-0472">Membrane</keyword>
<dbReference type="AlphaFoldDB" id="A0A168ML88"/>
<feature type="transmembrane region" description="Helical" evidence="1">
    <location>
        <begin position="382"/>
        <end position="401"/>
    </location>
</feature>
<organism evidence="3">
    <name type="scientific">Absidia glauca</name>
    <name type="common">Pin mould</name>
    <dbReference type="NCBI Taxonomy" id="4829"/>
    <lineage>
        <taxon>Eukaryota</taxon>
        <taxon>Fungi</taxon>
        <taxon>Fungi incertae sedis</taxon>
        <taxon>Mucoromycota</taxon>
        <taxon>Mucoromycotina</taxon>
        <taxon>Mucoromycetes</taxon>
        <taxon>Mucorales</taxon>
        <taxon>Cunninghamellaceae</taxon>
        <taxon>Absidia</taxon>
    </lineage>
</organism>
<evidence type="ECO:0000313" key="4">
    <source>
        <dbReference type="Proteomes" id="UP000078561"/>
    </source>
</evidence>
<evidence type="ECO:0000256" key="1">
    <source>
        <dbReference type="SAM" id="Phobius"/>
    </source>
</evidence>
<dbReference type="GO" id="GO:0016287">
    <property type="term" value="F:glycerone-phosphate O-acyltransferase activity"/>
    <property type="evidence" value="ECO:0007669"/>
    <property type="project" value="TreeGrafter"/>
</dbReference>
<dbReference type="InterPro" id="IPR002123">
    <property type="entry name" value="Plipid/glycerol_acylTrfase"/>
</dbReference>
<dbReference type="EMBL" id="LT552351">
    <property type="protein sequence ID" value="SAL98749.1"/>
    <property type="molecule type" value="Genomic_DNA"/>
</dbReference>
<dbReference type="SMART" id="SM00563">
    <property type="entry name" value="PlsC"/>
    <property type="match status" value="1"/>
</dbReference>
<proteinExistence type="predicted"/>
<dbReference type="GO" id="GO:0004366">
    <property type="term" value="F:glycerol-3-phosphate O-acyltransferase activity"/>
    <property type="evidence" value="ECO:0007669"/>
    <property type="project" value="TreeGrafter"/>
</dbReference>
<keyword evidence="1" id="KW-0812">Transmembrane</keyword>
<feature type="transmembrane region" description="Helical" evidence="1">
    <location>
        <begin position="336"/>
        <end position="362"/>
    </location>
</feature>
<dbReference type="Proteomes" id="UP000078561">
    <property type="component" value="Unassembled WGS sequence"/>
</dbReference>
<dbReference type="STRING" id="4829.A0A168ML88"/>
<keyword evidence="1" id="KW-1133">Transmembrane helix</keyword>